<dbReference type="NCBIfam" id="TIGR00576">
    <property type="entry name" value="dut"/>
    <property type="match status" value="1"/>
</dbReference>
<dbReference type="InterPro" id="IPR029054">
    <property type="entry name" value="dUTPase-like"/>
</dbReference>
<dbReference type="EC" id="3.6.1.23" evidence="2"/>
<dbReference type="GO" id="GO:0000287">
    <property type="term" value="F:magnesium ion binding"/>
    <property type="evidence" value="ECO:0007669"/>
    <property type="project" value="InterPro"/>
</dbReference>
<dbReference type="SUPFAM" id="SSF51283">
    <property type="entry name" value="dUTPase-like"/>
    <property type="match status" value="1"/>
</dbReference>
<dbReference type="NCBIfam" id="NF001862">
    <property type="entry name" value="PRK00601.1"/>
    <property type="match status" value="1"/>
</dbReference>
<dbReference type="CDD" id="cd07557">
    <property type="entry name" value="trimeric_dUTPase"/>
    <property type="match status" value="1"/>
</dbReference>
<proteinExistence type="inferred from homology"/>
<sequence length="140" mass="15037">KKLYPDARLPQRATEGASGLDLFAYIKESSRTVTLEEKPKLIGTGIALEVPSGYEAQIRPRSGLSAKGVLVALGTVDSDYRGEVMVTMYTVGRHNGFELKHGDRIAQLVTGKLAELSIEEVSELSATERGAHGHGSTGIR</sequence>
<keyword evidence="3" id="KW-0378">Hydrolase</keyword>
<evidence type="ECO:0000259" key="5">
    <source>
        <dbReference type="Pfam" id="PF00692"/>
    </source>
</evidence>
<dbReference type="InterPro" id="IPR008181">
    <property type="entry name" value="dUTPase"/>
</dbReference>
<feature type="non-terminal residue" evidence="6">
    <location>
        <position position="1"/>
    </location>
</feature>
<dbReference type="Gene3D" id="2.70.40.10">
    <property type="match status" value="1"/>
</dbReference>
<dbReference type="AlphaFoldDB" id="X1MWA7"/>
<dbReference type="GO" id="GO:0046081">
    <property type="term" value="P:dUTP catabolic process"/>
    <property type="evidence" value="ECO:0007669"/>
    <property type="project" value="InterPro"/>
</dbReference>
<evidence type="ECO:0000256" key="1">
    <source>
        <dbReference type="ARBA" id="ARBA00006581"/>
    </source>
</evidence>
<accession>X1MWA7</accession>
<comment type="caution">
    <text evidence="6">The sequence shown here is derived from an EMBL/GenBank/DDBJ whole genome shotgun (WGS) entry which is preliminary data.</text>
</comment>
<dbReference type="EMBL" id="BARV01026002">
    <property type="protein sequence ID" value="GAI35972.1"/>
    <property type="molecule type" value="Genomic_DNA"/>
</dbReference>
<dbReference type="GO" id="GO:0006226">
    <property type="term" value="P:dUMP biosynthetic process"/>
    <property type="evidence" value="ECO:0007669"/>
    <property type="project" value="InterPro"/>
</dbReference>
<keyword evidence="4" id="KW-0546">Nucleotide metabolism</keyword>
<comment type="similarity">
    <text evidence="1">Belongs to the dUTPase family.</text>
</comment>
<reference evidence="6" key="1">
    <citation type="journal article" date="2014" name="Front. Microbiol.">
        <title>High frequency of phylogenetically diverse reductive dehalogenase-homologous genes in deep subseafloor sedimentary metagenomes.</title>
        <authorList>
            <person name="Kawai M."/>
            <person name="Futagami T."/>
            <person name="Toyoda A."/>
            <person name="Takaki Y."/>
            <person name="Nishi S."/>
            <person name="Hori S."/>
            <person name="Arai W."/>
            <person name="Tsubouchi T."/>
            <person name="Morono Y."/>
            <person name="Uchiyama I."/>
            <person name="Ito T."/>
            <person name="Fujiyama A."/>
            <person name="Inagaki F."/>
            <person name="Takami H."/>
        </authorList>
    </citation>
    <scope>NUCLEOTIDE SEQUENCE</scope>
    <source>
        <strain evidence="6">Expedition CK06-06</strain>
    </source>
</reference>
<dbReference type="Pfam" id="PF00692">
    <property type="entry name" value="dUTPase"/>
    <property type="match status" value="1"/>
</dbReference>
<dbReference type="PANTHER" id="PTHR11241">
    <property type="entry name" value="DEOXYURIDINE 5'-TRIPHOSPHATE NUCLEOTIDOHYDROLASE"/>
    <property type="match status" value="1"/>
</dbReference>
<evidence type="ECO:0000313" key="6">
    <source>
        <dbReference type="EMBL" id="GAI35972.1"/>
    </source>
</evidence>
<dbReference type="GO" id="GO:0004170">
    <property type="term" value="F:dUTP diphosphatase activity"/>
    <property type="evidence" value="ECO:0007669"/>
    <property type="project" value="UniProtKB-EC"/>
</dbReference>
<dbReference type="InterPro" id="IPR036157">
    <property type="entry name" value="dUTPase-like_sf"/>
</dbReference>
<name>X1MWA7_9ZZZZ</name>
<gene>
    <name evidence="6" type="ORF">S06H3_42096</name>
</gene>
<evidence type="ECO:0000256" key="2">
    <source>
        <dbReference type="ARBA" id="ARBA00012379"/>
    </source>
</evidence>
<dbReference type="PANTHER" id="PTHR11241:SF0">
    <property type="entry name" value="DEOXYURIDINE 5'-TRIPHOSPHATE NUCLEOTIDOHYDROLASE"/>
    <property type="match status" value="1"/>
</dbReference>
<organism evidence="6">
    <name type="scientific">marine sediment metagenome</name>
    <dbReference type="NCBI Taxonomy" id="412755"/>
    <lineage>
        <taxon>unclassified sequences</taxon>
        <taxon>metagenomes</taxon>
        <taxon>ecological metagenomes</taxon>
    </lineage>
</organism>
<feature type="domain" description="dUTPase-like" evidence="5">
    <location>
        <begin position="7"/>
        <end position="138"/>
    </location>
</feature>
<dbReference type="InterPro" id="IPR033704">
    <property type="entry name" value="dUTPase_trimeric"/>
</dbReference>
<evidence type="ECO:0000256" key="4">
    <source>
        <dbReference type="ARBA" id="ARBA00023080"/>
    </source>
</evidence>
<evidence type="ECO:0000256" key="3">
    <source>
        <dbReference type="ARBA" id="ARBA00022801"/>
    </source>
</evidence>
<protein>
    <recommendedName>
        <fullName evidence="2">dUTP diphosphatase</fullName>
        <ecNumber evidence="2">3.6.1.23</ecNumber>
    </recommendedName>
</protein>